<reference evidence="1 2" key="1">
    <citation type="submission" date="2016-06" db="EMBL/GenBank/DDBJ databases">
        <authorList>
            <person name="Kjaerup R.B."/>
            <person name="Dalgaard T.S."/>
            <person name="Juul-Madsen H.R."/>
        </authorList>
    </citation>
    <scope>NUCLEOTIDE SEQUENCE [LARGE SCALE GENOMIC DNA]</scope>
    <source>
        <strain evidence="1 2">1199456.5</strain>
    </source>
</reference>
<sequence>MRLPAPPDPEHAAELAQRAVDAARNVSGIDLDYTPESLRLVDEVLDSFREPGSDAVAETIFVFGCYVGEVLVRNAGYEWARTPPEITRIFMPLTVFRASTASRVNPIGKAFKRVDNGPIDDIPYFYQLFSDVDL</sequence>
<dbReference type="Proteomes" id="UP000093962">
    <property type="component" value="Unassembled WGS sequence"/>
</dbReference>
<evidence type="ECO:0000313" key="2">
    <source>
        <dbReference type="Proteomes" id="UP000093962"/>
    </source>
</evidence>
<accession>A0A1A0MWA8</accession>
<protein>
    <recommendedName>
        <fullName evidence="3">DUF3806 domain-containing protein</fullName>
    </recommendedName>
</protein>
<name>A0A1A0MWA8_MYCMU</name>
<gene>
    <name evidence="1" type="ORF">A5642_15130</name>
</gene>
<organism evidence="1 2">
    <name type="scientific">Mycolicibacterium mucogenicum</name>
    <name type="common">Mycobacterium mucogenicum</name>
    <dbReference type="NCBI Taxonomy" id="56689"/>
    <lineage>
        <taxon>Bacteria</taxon>
        <taxon>Bacillati</taxon>
        <taxon>Actinomycetota</taxon>
        <taxon>Actinomycetes</taxon>
        <taxon>Mycobacteriales</taxon>
        <taxon>Mycobacteriaceae</taxon>
        <taxon>Mycolicibacterium</taxon>
    </lineage>
</organism>
<proteinExistence type="predicted"/>
<dbReference type="AlphaFoldDB" id="A0A1A0MWA8"/>
<dbReference type="OrthoDB" id="4640272at2"/>
<comment type="caution">
    <text evidence="1">The sequence shown here is derived from an EMBL/GenBank/DDBJ whole genome shotgun (WGS) entry which is preliminary data.</text>
</comment>
<evidence type="ECO:0000313" key="1">
    <source>
        <dbReference type="EMBL" id="OBA89346.1"/>
    </source>
</evidence>
<evidence type="ECO:0008006" key="3">
    <source>
        <dbReference type="Google" id="ProtNLM"/>
    </source>
</evidence>
<dbReference type="EMBL" id="LZSF01000086">
    <property type="protein sequence ID" value="OBA89346.1"/>
    <property type="molecule type" value="Genomic_DNA"/>
</dbReference>